<sequence length="204" mass="22349">MDRRVGNRVIPSGEARTVVLSTAYTAAIEDVWDACTNPERLPRWFLPVSGDLRLGGTYQFEGNAGGTIESCDPPHSFGATWEFMGGMSWIEVRLEAEAPDRTRLTLEHIATEDDHWKRFGPGAVGIGWDLGLMGLALHLHSGNGLAEFDEEAWSASDEGKEFVRRSGEGWFQADVASGTDESVARERADKTIAFFSGEVPTEEG</sequence>
<organism evidence="3 4">
    <name type="scientific">Georgenia halophila</name>
    <dbReference type="NCBI Taxonomy" id="620889"/>
    <lineage>
        <taxon>Bacteria</taxon>
        <taxon>Bacillati</taxon>
        <taxon>Actinomycetota</taxon>
        <taxon>Actinomycetes</taxon>
        <taxon>Micrococcales</taxon>
        <taxon>Bogoriellaceae</taxon>
        <taxon>Georgenia</taxon>
    </lineage>
</organism>
<dbReference type="EMBL" id="BAABGN010000011">
    <property type="protein sequence ID" value="GAA4426338.1"/>
    <property type="molecule type" value="Genomic_DNA"/>
</dbReference>
<dbReference type="SUPFAM" id="SSF55961">
    <property type="entry name" value="Bet v1-like"/>
    <property type="match status" value="1"/>
</dbReference>
<dbReference type="CDD" id="cd08899">
    <property type="entry name" value="SRPBCC_CalC_Aha1-like_6"/>
    <property type="match status" value="1"/>
</dbReference>
<dbReference type="Pfam" id="PF08327">
    <property type="entry name" value="AHSA1"/>
    <property type="match status" value="1"/>
</dbReference>
<dbReference type="Gene3D" id="3.30.530.20">
    <property type="match status" value="1"/>
</dbReference>
<gene>
    <name evidence="3" type="ORF">GCM10023169_24990</name>
</gene>
<protein>
    <submittedName>
        <fullName evidence="3">SRPBCC family protein</fullName>
    </submittedName>
</protein>
<name>A0ABP8LCF3_9MICO</name>
<dbReference type="InterPro" id="IPR023393">
    <property type="entry name" value="START-like_dom_sf"/>
</dbReference>
<evidence type="ECO:0000313" key="4">
    <source>
        <dbReference type="Proteomes" id="UP001500622"/>
    </source>
</evidence>
<accession>A0ABP8LCF3</accession>
<feature type="domain" description="Activator of Hsp90 ATPase homologue 1/2-like C-terminal" evidence="2">
    <location>
        <begin position="26"/>
        <end position="129"/>
    </location>
</feature>
<keyword evidence="4" id="KW-1185">Reference proteome</keyword>
<reference evidence="4" key="1">
    <citation type="journal article" date="2019" name="Int. J. Syst. Evol. Microbiol.">
        <title>The Global Catalogue of Microorganisms (GCM) 10K type strain sequencing project: providing services to taxonomists for standard genome sequencing and annotation.</title>
        <authorList>
            <consortium name="The Broad Institute Genomics Platform"/>
            <consortium name="The Broad Institute Genome Sequencing Center for Infectious Disease"/>
            <person name="Wu L."/>
            <person name="Ma J."/>
        </authorList>
    </citation>
    <scope>NUCLEOTIDE SEQUENCE [LARGE SCALE GENOMIC DNA]</scope>
    <source>
        <strain evidence="4">JCM 17810</strain>
    </source>
</reference>
<comment type="similarity">
    <text evidence="1">Belongs to the AHA1 family.</text>
</comment>
<evidence type="ECO:0000256" key="1">
    <source>
        <dbReference type="ARBA" id="ARBA00006817"/>
    </source>
</evidence>
<proteinExistence type="inferred from homology"/>
<dbReference type="InterPro" id="IPR013538">
    <property type="entry name" value="ASHA1/2-like_C"/>
</dbReference>
<evidence type="ECO:0000313" key="3">
    <source>
        <dbReference type="EMBL" id="GAA4426338.1"/>
    </source>
</evidence>
<dbReference type="Proteomes" id="UP001500622">
    <property type="component" value="Unassembled WGS sequence"/>
</dbReference>
<evidence type="ECO:0000259" key="2">
    <source>
        <dbReference type="Pfam" id="PF08327"/>
    </source>
</evidence>
<comment type="caution">
    <text evidence="3">The sequence shown here is derived from an EMBL/GenBank/DDBJ whole genome shotgun (WGS) entry which is preliminary data.</text>
</comment>